<keyword evidence="7" id="KW-0998">Cell outer membrane</keyword>
<accession>S6B1U9</accession>
<evidence type="ECO:0000313" key="9">
    <source>
        <dbReference type="EMBL" id="BAN34647.1"/>
    </source>
</evidence>
<name>S6B1U9_SULDS</name>
<dbReference type="PANTHER" id="PTHR35093">
    <property type="entry name" value="OUTER MEMBRANE PROTEIN NMB0088-RELATED"/>
    <property type="match status" value="1"/>
</dbReference>
<proteinExistence type="inferred from homology"/>
<dbReference type="PANTHER" id="PTHR35093:SF8">
    <property type="entry name" value="OUTER MEMBRANE PROTEIN NMB0088-RELATED"/>
    <property type="match status" value="1"/>
</dbReference>
<dbReference type="GO" id="GO:0009279">
    <property type="term" value="C:cell outer membrane"/>
    <property type="evidence" value="ECO:0007669"/>
    <property type="project" value="UniProtKB-SubCell"/>
</dbReference>
<keyword evidence="3" id="KW-1134">Transmembrane beta strand</keyword>
<evidence type="ECO:0000256" key="3">
    <source>
        <dbReference type="ARBA" id="ARBA00022452"/>
    </source>
</evidence>
<comment type="similarity">
    <text evidence="2">Belongs to the OmpP1/FadL family.</text>
</comment>
<sequence>MKLKALVGVLAVAGLAMPGIASATNGYFSHGYGIKAKGMGGAATATASDAMGGANNPASMVFVGDRLDVGIDWFSPKRAASRTGAASAGGSLDMNEASSSNDFLIPEFGYNMMLGEKMSLGITVYGNGGMNTDYQNGSAIPGTGCGGSANVLCGSGSTGVNLEQMIVAPTFAYKVNASNSIGVSPLFVYQRFSAKGLQAFGPLSSDSTKLTNNGHDSSTGWGVRLGWQGKVTDAVTLGATYSPKIDMSKFKRYAGLFAEQGDFDIPMNWNLGVAFKATPAITVALDYQHIDYSGVKAIADSGITAGYAGTTSPLALGGSNGLGFGWSNVNAVKLGVEYKYNDALTLRAGINHGDNPIKSGETTFNILAPGVVTDHYTLGATYGVTKDSEITVSYMHAQEKSVSGPTSPYFGASVSTGTETIKMYQNSLGVAYGMKF</sequence>
<evidence type="ECO:0000256" key="1">
    <source>
        <dbReference type="ARBA" id="ARBA00004571"/>
    </source>
</evidence>
<dbReference type="Proteomes" id="UP000015559">
    <property type="component" value="Chromosome"/>
</dbReference>
<dbReference type="HOGENOM" id="CLU_035981_1_0_4"/>
<keyword evidence="5 8" id="KW-0732">Signal</keyword>
<dbReference type="Gene3D" id="2.40.160.60">
    <property type="entry name" value="Outer membrane protein transport protein (OMPP1/FadL/TodX)"/>
    <property type="match status" value="1"/>
</dbReference>
<evidence type="ECO:0000256" key="8">
    <source>
        <dbReference type="SAM" id="SignalP"/>
    </source>
</evidence>
<evidence type="ECO:0000256" key="7">
    <source>
        <dbReference type="ARBA" id="ARBA00023237"/>
    </source>
</evidence>
<dbReference type="STRING" id="1163617.SCD_n00806"/>
<dbReference type="AlphaFoldDB" id="S6B1U9"/>
<gene>
    <name evidence="9" type="ORF">SCD_n00806</name>
</gene>
<evidence type="ECO:0000256" key="4">
    <source>
        <dbReference type="ARBA" id="ARBA00022692"/>
    </source>
</evidence>
<keyword evidence="6" id="KW-0472">Membrane</keyword>
<dbReference type="Pfam" id="PF03349">
    <property type="entry name" value="Toluene_X"/>
    <property type="match status" value="1"/>
</dbReference>
<dbReference type="EMBL" id="AP013066">
    <property type="protein sequence ID" value="BAN34647.1"/>
    <property type="molecule type" value="Genomic_DNA"/>
</dbReference>
<reference evidence="9 10" key="1">
    <citation type="journal article" date="2012" name="Appl. Environ. Microbiol.">
        <title>Draft genome sequence of a psychrotolerant sulfur-oxidizing bacterium, Sulfuricella denitrificans skB26, and proteomic insights into cold adaptation.</title>
        <authorList>
            <person name="Watanabe T."/>
            <person name="Kojima H."/>
            <person name="Fukui M."/>
        </authorList>
    </citation>
    <scope>NUCLEOTIDE SEQUENCE [LARGE SCALE GENOMIC DNA]</scope>
    <source>
        <strain evidence="10">skB26</strain>
    </source>
</reference>
<dbReference type="RefSeq" id="WP_009206406.1">
    <property type="nucleotide sequence ID" value="NC_022357.1"/>
</dbReference>
<protein>
    <submittedName>
        <fullName evidence="9">Long-chain fatty acid transport protein</fullName>
    </submittedName>
</protein>
<dbReference type="eggNOG" id="COG2067">
    <property type="taxonomic scope" value="Bacteria"/>
</dbReference>
<keyword evidence="10" id="KW-1185">Reference proteome</keyword>
<evidence type="ECO:0000313" key="10">
    <source>
        <dbReference type="Proteomes" id="UP000015559"/>
    </source>
</evidence>
<dbReference type="OrthoDB" id="19849at2"/>
<evidence type="ECO:0000256" key="5">
    <source>
        <dbReference type="ARBA" id="ARBA00022729"/>
    </source>
</evidence>
<feature type="signal peptide" evidence="8">
    <location>
        <begin position="1"/>
        <end position="23"/>
    </location>
</feature>
<evidence type="ECO:0000256" key="2">
    <source>
        <dbReference type="ARBA" id="ARBA00008163"/>
    </source>
</evidence>
<dbReference type="InterPro" id="IPR005017">
    <property type="entry name" value="OMPP1/FadL/TodX"/>
</dbReference>
<organism evidence="9 10">
    <name type="scientific">Sulfuricella denitrificans (strain DSM 22764 / NBRC 105220 / skB26)</name>
    <dbReference type="NCBI Taxonomy" id="1163617"/>
    <lineage>
        <taxon>Bacteria</taxon>
        <taxon>Pseudomonadati</taxon>
        <taxon>Pseudomonadota</taxon>
        <taxon>Betaproteobacteria</taxon>
        <taxon>Nitrosomonadales</taxon>
        <taxon>Sulfuricellaceae</taxon>
        <taxon>Sulfuricella</taxon>
    </lineage>
</organism>
<keyword evidence="4" id="KW-0812">Transmembrane</keyword>
<evidence type="ECO:0000256" key="6">
    <source>
        <dbReference type="ARBA" id="ARBA00023136"/>
    </source>
</evidence>
<dbReference type="KEGG" id="sdr:SCD_n00806"/>
<dbReference type="SUPFAM" id="SSF56935">
    <property type="entry name" value="Porins"/>
    <property type="match status" value="1"/>
</dbReference>
<dbReference type="GO" id="GO:0015483">
    <property type="term" value="F:long-chain fatty acid transporting porin activity"/>
    <property type="evidence" value="ECO:0007669"/>
    <property type="project" value="TreeGrafter"/>
</dbReference>
<comment type="subcellular location">
    <subcellularLocation>
        <location evidence="1">Cell outer membrane</location>
        <topology evidence="1">Multi-pass membrane protein</topology>
    </subcellularLocation>
</comment>
<feature type="chain" id="PRO_5004536305" evidence="8">
    <location>
        <begin position="24"/>
        <end position="436"/>
    </location>
</feature>